<dbReference type="GO" id="GO:0016020">
    <property type="term" value="C:membrane"/>
    <property type="evidence" value="ECO:0007669"/>
    <property type="project" value="UniProtKB-SubCell"/>
</dbReference>
<reference evidence="8" key="2">
    <citation type="submission" date="2011-02" db="EMBL/GenBank/DDBJ databases">
        <title>The complete genome of Fluviicola taffensis DSM 16823.</title>
        <authorList>
            <consortium name="US DOE Joint Genome Institute (JGI-PGF)"/>
            <person name="Lucas S."/>
            <person name="Copeland A."/>
            <person name="Lapidus A."/>
            <person name="Bruce D."/>
            <person name="Goodwin L."/>
            <person name="Pitluck S."/>
            <person name="Kyrpides N."/>
            <person name="Mavromatis K."/>
            <person name="Ivanova N."/>
            <person name="Mikhailova N."/>
            <person name="Pagani I."/>
            <person name="Chertkov O."/>
            <person name="Detter J.C."/>
            <person name="Han C."/>
            <person name="Tapia R."/>
            <person name="Land M."/>
            <person name="Hauser L."/>
            <person name="Markowitz V."/>
            <person name="Cheng J.-F."/>
            <person name="Hugenholtz P."/>
            <person name="Woyke T."/>
            <person name="Wu D."/>
            <person name="Tindall B."/>
            <person name="Pomrenke H.G."/>
            <person name="Brambilla E."/>
            <person name="Klenk H.-P."/>
            <person name="Eisen J.A."/>
        </authorList>
    </citation>
    <scope>NUCLEOTIDE SEQUENCE [LARGE SCALE GENOMIC DNA]</scope>
    <source>
        <strain evidence="8">DSM 16823 / RW262 / RW262</strain>
    </source>
</reference>
<feature type="transmembrane region" description="Helical" evidence="5">
    <location>
        <begin position="41"/>
        <end position="62"/>
    </location>
</feature>
<dbReference type="PANTHER" id="PTHR37422:SF13">
    <property type="entry name" value="LIPOPOLYSACCHARIDE BIOSYNTHESIS PROTEIN PA4999-RELATED"/>
    <property type="match status" value="1"/>
</dbReference>
<evidence type="ECO:0000259" key="6">
    <source>
        <dbReference type="Pfam" id="PF04932"/>
    </source>
</evidence>
<keyword evidence="2 5" id="KW-0812">Transmembrane</keyword>
<feature type="transmembrane region" description="Helical" evidence="5">
    <location>
        <begin position="250"/>
        <end position="266"/>
    </location>
</feature>
<dbReference type="Pfam" id="PF04932">
    <property type="entry name" value="Wzy_C"/>
    <property type="match status" value="1"/>
</dbReference>
<sequence length="432" mass="49674">MKVYNYLKSNQLSIFLSLLVFFPTARLLILGSGHVTGVRLLVGLIPEILFAFILGWFLFAFLKDKNRDIHWLDKLVLIYFLFNVLVGFYIAHDFKASIYGFRLTYLPMLAYFVTSYYWDKKVDVERIFLGFFRVLVLVAALGFLLQFFFPNVQLYFHKLSTNQPIVASAINFVRMTSVIWTPVVFAVLMLCAFCFWTYRYLKTGNKLALLFLLITLNAVFFSVSRGPIIASFFALLILFIIGINLRFKLIIAGILLLEFISLYLFVPKFTEIFEWFFLSSKQTVSLDIANTRVELWNDVVHTADDNLTGLGLGKAGHVAVQLFPRNTPGVSFTSTDGWYFKLMLETGITALILYLGMALMFFITMIRAFRKKVFDIGSVIFTIFVATGLVNITSNALDFYLFSYLYWFLLGLFVLKLKQKKHANKEGFSSNC</sequence>
<feature type="transmembrane region" description="Helical" evidence="5">
    <location>
        <begin position="12"/>
        <end position="29"/>
    </location>
</feature>
<dbReference type="STRING" id="755732.Fluta_2167"/>
<dbReference type="HOGENOM" id="CLU_634220_0_0_10"/>
<feature type="transmembrane region" description="Helical" evidence="5">
    <location>
        <begin position="74"/>
        <end position="92"/>
    </location>
</feature>
<feature type="transmembrane region" description="Helical" evidence="5">
    <location>
        <begin position="130"/>
        <end position="149"/>
    </location>
</feature>
<comment type="subcellular location">
    <subcellularLocation>
        <location evidence="1">Membrane</location>
        <topology evidence="1">Multi-pass membrane protein</topology>
    </subcellularLocation>
</comment>
<reference evidence="7 8" key="1">
    <citation type="journal article" date="2011" name="Stand. Genomic Sci.">
        <title>Complete genome sequence of the gliding freshwater bacterium Fluviicola taffensis type strain (RW262).</title>
        <authorList>
            <person name="Woyke T."/>
            <person name="Chertkov O."/>
            <person name="Lapidus A."/>
            <person name="Nolan M."/>
            <person name="Lucas S."/>
            <person name="Del Rio T.G."/>
            <person name="Tice H."/>
            <person name="Cheng J.F."/>
            <person name="Tapia R."/>
            <person name="Han C."/>
            <person name="Goodwin L."/>
            <person name="Pitluck S."/>
            <person name="Liolios K."/>
            <person name="Pagani I."/>
            <person name="Ivanova N."/>
            <person name="Huntemann M."/>
            <person name="Mavromatis K."/>
            <person name="Mikhailova N."/>
            <person name="Pati A."/>
            <person name="Chen A."/>
            <person name="Palaniappan K."/>
            <person name="Land M."/>
            <person name="Hauser L."/>
            <person name="Brambilla E.M."/>
            <person name="Rohde M."/>
            <person name="Mwirichia R."/>
            <person name="Sikorski J."/>
            <person name="Tindall B.J."/>
            <person name="Goker M."/>
            <person name="Bristow J."/>
            <person name="Eisen J.A."/>
            <person name="Markowitz V."/>
            <person name="Hugenholtz P."/>
            <person name="Klenk H.P."/>
            <person name="Kyrpides N.C."/>
        </authorList>
    </citation>
    <scope>NUCLEOTIDE SEQUENCE [LARGE SCALE GENOMIC DNA]</scope>
    <source>
        <strain evidence="8">DSM 16823 / RW262 / RW262</strain>
    </source>
</reference>
<name>F2I9Z5_FLUTR</name>
<keyword evidence="8" id="KW-1185">Reference proteome</keyword>
<evidence type="ECO:0000313" key="7">
    <source>
        <dbReference type="EMBL" id="AEA44153.1"/>
    </source>
</evidence>
<proteinExistence type="predicted"/>
<evidence type="ECO:0000313" key="8">
    <source>
        <dbReference type="Proteomes" id="UP000007463"/>
    </source>
</evidence>
<feature type="transmembrane region" description="Helical" evidence="5">
    <location>
        <begin position="207"/>
        <end position="223"/>
    </location>
</feature>
<gene>
    <name evidence="7" type="ordered locus">Fluta_2167</name>
</gene>
<keyword evidence="3 5" id="KW-1133">Transmembrane helix</keyword>
<dbReference type="InterPro" id="IPR051533">
    <property type="entry name" value="WaaL-like"/>
</dbReference>
<feature type="transmembrane region" description="Helical" evidence="5">
    <location>
        <begin position="98"/>
        <end position="118"/>
    </location>
</feature>
<evidence type="ECO:0000256" key="4">
    <source>
        <dbReference type="ARBA" id="ARBA00023136"/>
    </source>
</evidence>
<accession>F2I9Z5</accession>
<dbReference type="OrthoDB" id="817530at2"/>
<feature type="domain" description="O-antigen ligase-related" evidence="6">
    <location>
        <begin position="211"/>
        <end position="355"/>
    </location>
</feature>
<evidence type="ECO:0000256" key="5">
    <source>
        <dbReference type="SAM" id="Phobius"/>
    </source>
</evidence>
<evidence type="ECO:0000256" key="1">
    <source>
        <dbReference type="ARBA" id="ARBA00004141"/>
    </source>
</evidence>
<organism evidence="7 8">
    <name type="scientific">Fluviicola taffensis (strain DSM 16823 / NCIMB 13979 / RW262)</name>
    <dbReference type="NCBI Taxonomy" id="755732"/>
    <lineage>
        <taxon>Bacteria</taxon>
        <taxon>Pseudomonadati</taxon>
        <taxon>Bacteroidota</taxon>
        <taxon>Flavobacteriia</taxon>
        <taxon>Flavobacteriales</taxon>
        <taxon>Crocinitomicaceae</taxon>
        <taxon>Fluviicola</taxon>
    </lineage>
</organism>
<dbReference type="EMBL" id="CP002542">
    <property type="protein sequence ID" value="AEA44153.1"/>
    <property type="molecule type" value="Genomic_DNA"/>
</dbReference>
<feature type="transmembrane region" description="Helical" evidence="5">
    <location>
        <begin position="399"/>
        <end position="415"/>
    </location>
</feature>
<feature type="transmembrane region" description="Helical" evidence="5">
    <location>
        <begin position="229"/>
        <end position="245"/>
    </location>
</feature>
<keyword evidence="4 5" id="KW-0472">Membrane</keyword>
<feature type="transmembrane region" description="Helical" evidence="5">
    <location>
        <begin position="348"/>
        <end position="366"/>
    </location>
</feature>
<dbReference type="InterPro" id="IPR007016">
    <property type="entry name" value="O-antigen_ligase-rel_domated"/>
</dbReference>
<evidence type="ECO:0000256" key="3">
    <source>
        <dbReference type="ARBA" id="ARBA00022989"/>
    </source>
</evidence>
<evidence type="ECO:0000256" key="2">
    <source>
        <dbReference type="ARBA" id="ARBA00022692"/>
    </source>
</evidence>
<dbReference type="KEGG" id="fte:Fluta_2167"/>
<dbReference type="Proteomes" id="UP000007463">
    <property type="component" value="Chromosome"/>
</dbReference>
<protein>
    <recommendedName>
        <fullName evidence="6">O-antigen ligase-related domain-containing protein</fullName>
    </recommendedName>
</protein>
<dbReference type="PANTHER" id="PTHR37422">
    <property type="entry name" value="TEICHURONIC ACID BIOSYNTHESIS PROTEIN TUAE"/>
    <property type="match status" value="1"/>
</dbReference>
<feature type="transmembrane region" description="Helical" evidence="5">
    <location>
        <begin position="178"/>
        <end position="198"/>
    </location>
</feature>
<dbReference type="AlphaFoldDB" id="F2I9Z5"/>
<dbReference type="RefSeq" id="WP_013686923.1">
    <property type="nucleotide sequence ID" value="NC_015321.1"/>
</dbReference>
<feature type="transmembrane region" description="Helical" evidence="5">
    <location>
        <begin position="373"/>
        <end position="393"/>
    </location>
</feature>